<sequence>MEWSKLLKLERLNDTGYIQQKHRPAYAQDIDRILFSPPFRRLANKTQVHPLYDNDHIHHRLIHSLEVASVGRSLGVEVGAWLEESGEIPGEQVEVIAGLVQTACMAHDIGNPPFGHSGETAIASWFRAKFTDDRGILSDIDDRKRAEFEAFEGNAQGFRILARTEMYRDDGGLRLTLGSLGAFTKYPVSAFVRAHAGDALVDGLPYIGVKKYGVFENDVAAFSAIAGELGLPSHDVRGPKLNLLGYWWARHPLAYLMEAADDVCYNVMDLEDAYLSGDLEAELVIDLLKGLIKSSNKAYPEQSEADAVSRHRALAIRGAITSCVEAFKENYVAIMAGTFPISLIDAASVKDPFKAIKGVAKNRIFKARRKTELEVYGRNIIYKILDGLLPLFDDLGSVDWDADKVSGYHLQVARALGLPLSSLKNPYDAVHGLTDFVSGMTDRYAVKVADIIGAR</sequence>
<dbReference type="RefSeq" id="WP_279728801.1">
    <property type="nucleotide sequence ID" value="NZ_JAOCKX010000015.1"/>
</dbReference>
<name>A0AA43BA96_SPHYA</name>
<dbReference type="InterPro" id="IPR050135">
    <property type="entry name" value="dGTPase-like"/>
</dbReference>
<dbReference type="SUPFAM" id="SSF109604">
    <property type="entry name" value="HD-domain/PDEase-like"/>
    <property type="match status" value="1"/>
</dbReference>
<dbReference type="InterPro" id="IPR027432">
    <property type="entry name" value="dGTP_triphosphohydrolase_C"/>
</dbReference>
<dbReference type="InterPro" id="IPR003607">
    <property type="entry name" value="HD/PDEase_dom"/>
</dbReference>
<evidence type="ECO:0000256" key="1">
    <source>
        <dbReference type="ARBA" id="ARBA00022801"/>
    </source>
</evidence>
<evidence type="ECO:0000259" key="2">
    <source>
        <dbReference type="SMART" id="SM00471"/>
    </source>
</evidence>
<dbReference type="NCBIfam" id="TIGR01353">
    <property type="entry name" value="dGTP_triPase"/>
    <property type="match status" value="1"/>
</dbReference>
<protein>
    <submittedName>
        <fullName evidence="3">DNTP triphosphohydrolase</fullName>
    </submittedName>
</protein>
<dbReference type="GO" id="GO:0008832">
    <property type="term" value="F:dGTPase activity"/>
    <property type="evidence" value="ECO:0007669"/>
    <property type="project" value="TreeGrafter"/>
</dbReference>
<keyword evidence="1" id="KW-0378">Hydrolase</keyword>
<feature type="domain" description="HD/PDEase" evidence="2">
    <location>
        <begin position="56"/>
        <end position="275"/>
    </location>
</feature>
<dbReference type="InterPro" id="IPR023293">
    <property type="entry name" value="dGTP_triP_hydro_central_sf"/>
</dbReference>
<dbReference type="EMBL" id="JAOCKX010000015">
    <property type="protein sequence ID" value="MDH2131923.1"/>
    <property type="molecule type" value="Genomic_DNA"/>
</dbReference>
<accession>A0AA43BA96</accession>
<dbReference type="Gene3D" id="1.10.3210.10">
    <property type="entry name" value="Hypothetical protein af1432"/>
    <property type="match status" value="1"/>
</dbReference>
<dbReference type="Proteomes" id="UP001162318">
    <property type="component" value="Unassembled WGS sequence"/>
</dbReference>
<gene>
    <name evidence="3" type="primary">dgt</name>
    <name evidence="3" type="ORF">N5J77_12385</name>
</gene>
<dbReference type="PANTHER" id="PTHR11373:SF40">
    <property type="entry name" value="DEOXYGUANOSINETRIPHOSPHATE TRIPHOSPHOHYDROLASE-LIKE PROTEIN 2"/>
    <property type="match status" value="1"/>
</dbReference>
<dbReference type="SMART" id="SM00471">
    <property type="entry name" value="HDc"/>
    <property type="match status" value="1"/>
</dbReference>
<dbReference type="Pfam" id="PF01966">
    <property type="entry name" value="HD"/>
    <property type="match status" value="1"/>
</dbReference>
<organism evidence="3 4">
    <name type="scientific">Sphingobium yanoikuyae</name>
    <name type="common">Sphingomonas yanoikuyae</name>
    <dbReference type="NCBI Taxonomy" id="13690"/>
    <lineage>
        <taxon>Bacteria</taxon>
        <taxon>Pseudomonadati</taxon>
        <taxon>Pseudomonadota</taxon>
        <taxon>Alphaproteobacteria</taxon>
        <taxon>Sphingomonadales</taxon>
        <taxon>Sphingomonadaceae</taxon>
        <taxon>Sphingobium</taxon>
    </lineage>
</organism>
<dbReference type="Gene3D" id="1.10.3410.10">
    <property type="entry name" value="putative deoxyguanosinetriphosphate triphosphohydrolase like domain"/>
    <property type="match status" value="1"/>
</dbReference>
<dbReference type="PANTHER" id="PTHR11373">
    <property type="entry name" value="DEOXYNUCLEOSIDE TRIPHOSPHATE TRIPHOSPHOHYDROLASE"/>
    <property type="match status" value="1"/>
</dbReference>
<comment type="caution">
    <text evidence="3">The sequence shown here is derived from an EMBL/GenBank/DDBJ whole genome shotgun (WGS) entry which is preliminary data.</text>
</comment>
<reference evidence="3" key="1">
    <citation type="submission" date="2022-09" db="EMBL/GenBank/DDBJ databases">
        <title>Intensive care unit water sources are persistently colonized with multi-drug resistant bacteria and are the site of extensive horizontal gene transfer of antibiotic resistance genes.</title>
        <authorList>
            <person name="Diorio-Toth L."/>
        </authorList>
    </citation>
    <scope>NUCLEOTIDE SEQUENCE</scope>
    <source>
        <strain evidence="3">GD03659</strain>
    </source>
</reference>
<dbReference type="InterPro" id="IPR006674">
    <property type="entry name" value="HD_domain"/>
</dbReference>
<dbReference type="AlphaFoldDB" id="A0AA43BA96"/>
<dbReference type="InterPro" id="IPR006261">
    <property type="entry name" value="dGTPase"/>
</dbReference>
<dbReference type="CDD" id="cd00077">
    <property type="entry name" value="HDc"/>
    <property type="match status" value="1"/>
</dbReference>
<dbReference type="Gene3D" id="1.10.3550.10">
    <property type="entry name" value="eoxyguanosinetriphosphate triphosphohydrolase domain-like"/>
    <property type="match status" value="1"/>
</dbReference>
<proteinExistence type="predicted"/>
<evidence type="ECO:0000313" key="4">
    <source>
        <dbReference type="Proteomes" id="UP001162318"/>
    </source>
</evidence>
<dbReference type="GO" id="GO:0006203">
    <property type="term" value="P:dGTP catabolic process"/>
    <property type="evidence" value="ECO:0007669"/>
    <property type="project" value="TreeGrafter"/>
</dbReference>
<evidence type="ECO:0000313" key="3">
    <source>
        <dbReference type="EMBL" id="MDH2131923.1"/>
    </source>
</evidence>